<reference evidence="2" key="1">
    <citation type="submission" date="2022-11" db="UniProtKB">
        <authorList>
            <consortium name="WormBaseParasite"/>
        </authorList>
    </citation>
    <scope>IDENTIFICATION</scope>
</reference>
<evidence type="ECO:0000313" key="2">
    <source>
        <dbReference type="WBParaSite" id="Gr19_v10_g13924.t1"/>
    </source>
</evidence>
<name>A0A914H3X8_GLORO</name>
<dbReference type="WBParaSite" id="Gr19_v10_g13924.t1">
    <property type="protein sequence ID" value="Gr19_v10_g13924.t1"/>
    <property type="gene ID" value="Gr19_v10_g13924"/>
</dbReference>
<evidence type="ECO:0000313" key="1">
    <source>
        <dbReference type="Proteomes" id="UP000887572"/>
    </source>
</evidence>
<sequence length="80" mass="8969">MLTSQEFEVCLLQLDYGGSHRWKRFYRPLNFSAETLVSAFFCNSSSNNYGCVVRGTFCASSAGRSTKLGIFLLKCPLPVF</sequence>
<dbReference type="Proteomes" id="UP000887572">
    <property type="component" value="Unplaced"/>
</dbReference>
<organism evidence="1 2">
    <name type="scientific">Globodera rostochiensis</name>
    <name type="common">Golden nematode worm</name>
    <name type="synonym">Heterodera rostochiensis</name>
    <dbReference type="NCBI Taxonomy" id="31243"/>
    <lineage>
        <taxon>Eukaryota</taxon>
        <taxon>Metazoa</taxon>
        <taxon>Ecdysozoa</taxon>
        <taxon>Nematoda</taxon>
        <taxon>Chromadorea</taxon>
        <taxon>Rhabditida</taxon>
        <taxon>Tylenchina</taxon>
        <taxon>Tylenchomorpha</taxon>
        <taxon>Tylenchoidea</taxon>
        <taxon>Heteroderidae</taxon>
        <taxon>Heteroderinae</taxon>
        <taxon>Globodera</taxon>
    </lineage>
</organism>
<proteinExistence type="predicted"/>
<dbReference type="AlphaFoldDB" id="A0A914H3X8"/>
<accession>A0A914H3X8</accession>
<protein>
    <submittedName>
        <fullName evidence="2">Uncharacterized protein</fullName>
    </submittedName>
</protein>
<keyword evidence="1" id="KW-1185">Reference proteome</keyword>